<name>A0A835HQP6_9MAGN</name>
<evidence type="ECO:0000259" key="1">
    <source>
        <dbReference type="Pfam" id="PF12357"/>
    </source>
</evidence>
<dbReference type="Pfam" id="PF12357">
    <property type="entry name" value="PLD_C"/>
    <property type="match status" value="1"/>
</dbReference>
<evidence type="ECO:0000313" key="2">
    <source>
        <dbReference type="EMBL" id="KAF9604020.1"/>
    </source>
</evidence>
<feature type="domain" description="Phospholipase D C-terminal" evidence="1">
    <location>
        <begin position="3"/>
        <end position="74"/>
    </location>
</feature>
<evidence type="ECO:0000313" key="3">
    <source>
        <dbReference type="Proteomes" id="UP000631114"/>
    </source>
</evidence>
<keyword evidence="3" id="KW-1185">Reference proteome</keyword>
<dbReference type="EMBL" id="JADFTS010000006">
    <property type="protein sequence ID" value="KAF9604020.1"/>
    <property type="molecule type" value="Genomic_DNA"/>
</dbReference>
<comment type="caution">
    <text evidence="2">The sequence shown here is derived from an EMBL/GenBank/DDBJ whole genome shotgun (WGS) entry which is preliminary data.</text>
</comment>
<sequence>MLDDSFLKPDSLDCIQKLNTVASKYWDLYSSEMLDHDLPSHLLSYPVGVTNDGLVTELPGTEFFPDTKGRVLGTISDLLPPILTT</sequence>
<dbReference type="InterPro" id="IPR024632">
    <property type="entry name" value="PLipase_D_C"/>
</dbReference>
<gene>
    <name evidence="2" type="ORF">IFM89_039472</name>
</gene>
<accession>A0A835HQP6</accession>
<organism evidence="2 3">
    <name type="scientific">Coptis chinensis</name>
    <dbReference type="NCBI Taxonomy" id="261450"/>
    <lineage>
        <taxon>Eukaryota</taxon>
        <taxon>Viridiplantae</taxon>
        <taxon>Streptophyta</taxon>
        <taxon>Embryophyta</taxon>
        <taxon>Tracheophyta</taxon>
        <taxon>Spermatophyta</taxon>
        <taxon>Magnoliopsida</taxon>
        <taxon>Ranunculales</taxon>
        <taxon>Ranunculaceae</taxon>
        <taxon>Coptidoideae</taxon>
        <taxon>Coptis</taxon>
    </lineage>
</organism>
<dbReference type="OrthoDB" id="14911at2759"/>
<dbReference type="AlphaFoldDB" id="A0A835HQP6"/>
<proteinExistence type="predicted"/>
<dbReference type="Proteomes" id="UP000631114">
    <property type="component" value="Unassembled WGS sequence"/>
</dbReference>
<protein>
    <recommendedName>
        <fullName evidence="1">Phospholipase D C-terminal domain-containing protein</fullName>
    </recommendedName>
</protein>
<reference evidence="2 3" key="1">
    <citation type="submission" date="2020-10" db="EMBL/GenBank/DDBJ databases">
        <title>The Coptis chinensis genome and diversification of protoberbering-type alkaloids.</title>
        <authorList>
            <person name="Wang B."/>
            <person name="Shu S."/>
            <person name="Song C."/>
            <person name="Liu Y."/>
        </authorList>
    </citation>
    <scope>NUCLEOTIDE SEQUENCE [LARGE SCALE GENOMIC DNA]</scope>
    <source>
        <strain evidence="2">HL-2020</strain>
        <tissue evidence="2">Leaf</tissue>
    </source>
</reference>